<evidence type="ECO:0000256" key="12">
    <source>
        <dbReference type="RuleBase" id="RU367080"/>
    </source>
</evidence>
<dbReference type="GO" id="GO:0043175">
    <property type="term" value="F:RNA polymerase core enzyme binding"/>
    <property type="evidence" value="ECO:0007669"/>
    <property type="project" value="UniProtKB-UniRule"/>
</dbReference>
<keyword evidence="8 12" id="KW-0539">Nucleus</keyword>
<feature type="region of interest" description="Disordered" evidence="13">
    <location>
        <begin position="1"/>
        <end position="28"/>
    </location>
</feature>
<evidence type="ECO:0000256" key="5">
    <source>
        <dbReference type="ARBA" id="ARBA00022801"/>
    </source>
</evidence>
<keyword evidence="5 12" id="KW-0378">Hydrolase</keyword>
<feature type="compositionally biased region" description="Acidic residues" evidence="13">
    <location>
        <begin position="307"/>
        <end position="321"/>
    </location>
</feature>
<keyword evidence="16" id="KW-1185">Reference proteome</keyword>
<keyword evidence="3 12" id="KW-0479">Metal-binding</keyword>
<evidence type="ECO:0000256" key="13">
    <source>
        <dbReference type="SAM" id="MobiDB-lite"/>
    </source>
</evidence>
<dbReference type="Proteomes" id="UP001303473">
    <property type="component" value="Unassembled WGS sequence"/>
</dbReference>
<feature type="compositionally biased region" description="Basic and acidic residues" evidence="13">
    <location>
        <begin position="260"/>
        <end position="271"/>
    </location>
</feature>
<evidence type="ECO:0000256" key="3">
    <source>
        <dbReference type="ARBA" id="ARBA00022723"/>
    </source>
</evidence>
<evidence type="ECO:0000256" key="2">
    <source>
        <dbReference type="ARBA" id="ARBA00005676"/>
    </source>
</evidence>
<comment type="catalytic activity">
    <reaction evidence="9 12">
        <text>O-phospho-L-seryl-[protein] + H2O = L-seryl-[protein] + phosphate</text>
        <dbReference type="Rhea" id="RHEA:20629"/>
        <dbReference type="Rhea" id="RHEA-COMP:9863"/>
        <dbReference type="Rhea" id="RHEA-COMP:11604"/>
        <dbReference type="ChEBI" id="CHEBI:15377"/>
        <dbReference type="ChEBI" id="CHEBI:29999"/>
        <dbReference type="ChEBI" id="CHEBI:43474"/>
        <dbReference type="ChEBI" id="CHEBI:83421"/>
        <dbReference type="EC" id="3.1.3.16"/>
    </reaction>
</comment>
<keyword evidence="6 12" id="KW-0862">Zinc</keyword>
<evidence type="ECO:0000313" key="15">
    <source>
        <dbReference type="EMBL" id="KAK3939843.1"/>
    </source>
</evidence>
<proteinExistence type="inferred from homology"/>
<organism evidence="15 16">
    <name type="scientific">Diplogelasinospora grovesii</name>
    <dbReference type="NCBI Taxonomy" id="303347"/>
    <lineage>
        <taxon>Eukaryota</taxon>
        <taxon>Fungi</taxon>
        <taxon>Dikarya</taxon>
        <taxon>Ascomycota</taxon>
        <taxon>Pezizomycotina</taxon>
        <taxon>Sordariomycetes</taxon>
        <taxon>Sordariomycetidae</taxon>
        <taxon>Sordariales</taxon>
        <taxon>Diplogelasinosporaceae</taxon>
        <taxon>Diplogelasinospora</taxon>
    </lineage>
</organism>
<evidence type="ECO:0000256" key="11">
    <source>
        <dbReference type="PROSITE-ProRule" id="PRU00812"/>
    </source>
</evidence>
<keyword evidence="4 12" id="KW-0863">Zinc-finger</keyword>
<dbReference type="InterPro" id="IPR038534">
    <property type="entry name" value="Rtr1/RPAP2_sf"/>
</dbReference>
<comment type="function">
    <text evidence="12">Putative RNA polymerase II subunit B1 C-terminal domain (CTD) phosphatase involved in RNA polymerase II transcription regulation.</text>
</comment>
<evidence type="ECO:0000256" key="6">
    <source>
        <dbReference type="ARBA" id="ARBA00022833"/>
    </source>
</evidence>
<gene>
    <name evidence="15" type="ORF">QBC46DRAFT_314906</name>
</gene>
<accession>A0AAN6S4M7</accession>
<dbReference type="AlphaFoldDB" id="A0AAN6S4M7"/>
<dbReference type="InterPro" id="IPR039693">
    <property type="entry name" value="Rtr1/RPAP2"/>
</dbReference>
<name>A0AAN6S4M7_9PEZI</name>
<dbReference type="Pfam" id="PF04181">
    <property type="entry name" value="RPAP2_Rtr1"/>
    <property type="match status" value="1"/>
</dbReference>
<evidence type="ECO:0000256" key="1">
    <source>
        <dbReference type="ARBA" id="ARBA00004123"/>
    </source>
</evidence>
<dbReference type="EMBL" id="MU853804">
    <property type="protein sequence ID" value="KAK3939843.1"/>
    <property type="molecule type" value="Genomic_DNA"/>
</dbReference>
<dbReference type="PANTHER" id="PTHR14732">
    <property type="entry name" value="RNA POLYMERASE II SUBUNIT B1 CTD PHOSPHATASE RPAP2-RELATED"/>
    <property type="match status" value="1"/>
</dbReference>
<dbReference type="GO" id="GO:0005737">
    <property type="term" value="C:cytoplasm"/>
    <property type="evidence" value="ECO:0007669"/>
    <property type="project" value="TreeGrafter"/>
</dbReference>
<evidence type="ECO:0000256" key="9">
    <source>
        <dbReference type="ARBA" id="ARBA00047761"/>
    </source>
</evidence>
<dbReference type="PROSITE" id="PS51479">
    <property type="entry name" value="ZF_RTR1"/>
    <property type="match status" value="1"/>
</dbReference>
<evidence type="ECO:0000256" key="4">
    <source>
        <dbReference type="ARBA" id="ARBA00022771"/>
    </source>
</evidence>
<dbReference type="InterPro" id="IPR007308">
    <property type="entry name" value="Rtr1/RPAP2_dom"/>
</dbReference>
<evidence type="ECO:0000256" key="8">
    <source>
        <dbReference type="ARBA" id="ARBA00023242"/>
    </source>
</evidence>
<protein>
    <recommendedName>
        <fullName evidence="12">RNA polymerase II subunit B1 CTD phosphatase RPAP2 homolog</fullName>
        <ecNumber evidence="12">3.1.3.16</ecNumber>
    </recommendedName>
</protein>
<sequence length="337" mass="36853">MTEVKPQLKGILKKPKSQQNSALSTAVSSAFAPQQGLSSFTPPPPKTDKIPAVLPAQYLRPEDFKEPIPLETFERLSQFPSIRKPGISAANPAPEDVREFVTAVAEFQPGEYSDLIEERNCLGNCGYTLCPRPKRNYHGEFKILSSGIAKVEDVNKWCSDECALRALYIKVQLDNPSYTTRVTDGKLVAKIELRGEEKAAGQSANKPKPNDKRKADETDQLPDAIDQPEIDNSQQTTQKAAALAAERGTMGKFTPTGGDSKVEVTIKEKETVAPAQPPDPQQQSGQEPDMHLMLEGHKITFAGIPIDDSDEEDNEDDEDGDLLGSLVGSKRSMASMM</sequence>
<dbReference type="EC" id="3.1.3.16" evidence="12"/>
<feature type="compositionally biased region" description="Polar residues" evidence="13">
    <location>
        <begin position="17"/>
        <end position="28"/>
    </location>
</feature>
<feature type="region of interest" description="Disordered" evidence="13">
    <location>
        <begin position="196"/>
        <end position="337"/>
    </location>
</feature>
<dbReference type="PANTHER" id="PTHR14732:SF0">
    <property type="entry name" value="RNA POLYMERASE II SUBUNIT B1 CTD PHOSPHATASE RPAP2-RELATED"/>
    <property type="match status" value="1"/>
</dbReference>
<evidence type="ECO:0000256" key="7">
    <source>
        <dbReference type="ARBA" id="ARBA00022912"/>
    </source>
</evidence>
<evidence type="ECO:0000313" key="16">
    <source>
        <dbReference type="Proteomes" id="UP001303473"/>
    </source>
</evidence>
<comment type="catalytic activity">
    <reaction evidence="10 12">
        <text>O-phospho-L-threonyl-[protein] + H2O = L-threonyl-[protein] + phosphate</text>
        <dbReference type="Rhea" id="RHEA:47004"/>
        <dbReference type="Rhea" id="RHEA-COMP:11060"/>
        <dbReference type="Rhea" id="RHEA-COMP:11605"/>
        <dbReference type="ChEBI" id="CHEBI:15377"/>
        <dbReference type="ChEBI" id="CHEBI:30013"/>
        <dbReference type="ChEBI" id="CHEBI:43474"/>
        <dbReference type="ChEBI" id="CHEBI:61977"/>
        <dbReference type="EC" id="3.1.3.16"/>
    </reaction>
</comment>
<comment type="caution">
    <text evidence="15">The sequence shown here is derived from an EMBL/GenBank/DDBJ whole genome shotgun (WGS) entry which is preliminary data.</text>
</comment>
<comment type="similarity">
    <text evidence="2 11 12">Belongs to the RPAP2 family.</text>
</comment>
<dbReference type="GO" id="GO:0008270">
    <property type="term" value="F:zinc ion binding"/>
    <property type="evidence" value="ECO:0007669"/>
    <property type="project" value="UniProtKB-KW"/>
</dbReference>
<comment type="subcellular location">
    <subcellularLocation>
        <location evidence="1 12">Nucleus</location>
    </subcellularLocation>
</comment>
<reference evidence="16" key="1">
    <citation type="journal article" date="2023" name="Mol. Phylogenet. Evol.">
        <title>Genome-scale phylogeny and comparative genomics of the fungal order Sordariales.</title>
        <authorList>
            <person name="Hensen N."/>
            <person name="Bonometti L."/>
            <person name="Westerberg I."/>
            <person name="Brannstrom I.O."/>
            <person name="Guillou S."/>
            <person name="Cros-Aarteil S."/>
            <person name="Calhoun S."/>
            <person name="Haridas S."/>
            <person name="Kuo A."/>
            <person name="Mondo S."/>
            <person name="Pangilinan J."/>
            <person name="Riley R."/>
            <person name="LaButti K."/>
            <person name="Andreopoulos B."/>
            <person name="Lipzen A."/>
            <person name="Chen C."/>
            <person name="Yan M."/>
            <person name="Daum C."/>
            <person name="Ng V."/>
            <person name="Clum A."/>
            <person name="Steindorff A."/>
            <person name="Ohm R.A."/>
            <person name="Martin F."/>
            <person name="Silar P."/>
            <person name="Natvig D.O."/>
            <person name="Lalanne C."/>
            <person name="Gautier V."/>
            <person name="Ament-Velasquez S.L."/>
            <person name="Kruys A."/>
            <person name="Hutchinson M.I."/>
            <person name="Powell A.J."/>
            <person name="Barry K."/>
            <person name="Miller A.N."/>
            <person name="Grigoriev I.V."/>
            <person name="Debuchy R."/>
            <person name="Gladieux P."/>
            <person name="Hiltunen Thoren M."/>
            <person name="Johannesson H."/>
        </authorList>
    </citation>
    <scope>NUCLEOTIDE SEQUENCE [LARGE SCALE GENOMIC DNA]</scope>
    <source>
        <strain evidence="16">CBS 340.73</strain>
    </source>
</reference>
<evidence type="ECO:0000259" key="14">
    <source>
        <dbReference type="PROSITE" id="PS51479"/>
    </source>
</evidence>
<dbReference type="GO" id="GO:0008420">
    <property type="term" value="F:RNA polymerase II CTD heptapeptide repeat phosphatase activity"/>
    <property type="evidence" value="ECO:0007669"/>
    <property type="project" value="UniProtKB-UniRule"/>
</dbReference>
<feature type="compositionally biased region" description="Basic and acidic residues" evidence="13">
    <location>
        <begin position="288"/>
        <end position="298"/>
    </location>
</feature>
<dbReference type="Gene3D" id="1.25.40.820">
    <property type="match status" value="1"/>
</dbReference>
<feature type="compositionally biased region" description="Basic and acidic residues" evidence="13">
    <location>
        <begin position="208"/>
        <end position="217"/>
    </location>
</feature>
<dbReference type="GO" id="GO:0005634">
    <property type="term" value="C:nucleus"/>
    <property type="evidence" value="ECO:0007669"/>
    <property type="project" value="UniProtKB-SubCell"/>
</dbReference>
<keyword evidence="7 12" id="KW-0904">Protein phosphatase</keyword>
<feature type="domain" description="RTR1-type" evidence="14">
    <location>
        <begin position="102"/>
        <end position="181"/>
    </location>
</feature>
<evidence type="ECO:0000256" key="10">
    <source>
        <dbReference type="ARBA" id="ARBA00048336"/>
    </source>
</evidence>
<feature type="compositionally biased region" description="Polar residues" evidence="13">
    <location>
        <begin position="230"/>
        <end position="239"/>
    </location>
</feature>